<feature type="transmembrane region" description="Helical" evidence="4">
    <location>
        <begin position="395"/>
        <end position="415"/>
    </location>
</feature>
<evidence type="ECO:0000313" key="6">
    <source>
        <dbReference type="EMBL" id="ANO50668.1"/>
    </source>
</evidence>
<feature type="transmembrane region" description="Helical" evidence="4">
    <location>
        <begin position="307"/>
        <end position="325"/>
    </location>
</feature>
<dbReference type="InterPro" id="IPR011701">
    <property type="entry name" value="MFS"/>
</dbReference>
<dbReference type="RefSeq" id="WP_068613723.1">
    <property type="nucleotide sequence ID" value="NZ_CP016268.1"/>
</dbReference>
<protein>
    <recommendedName>
        <fullName evidence="5">Major facilitator superfamily (MFS) profile domain-containing protein</fullName>
    </recommendedName>
</protein>
<evidence type="ECO:0000256" key="1">
    <source>
        <dbReference type="ARBA" id="ARBA00022692"/>
    </source>
</evidence>
<evidence type="ECO:0000256" key="3">
    <source>
        <dbReference type="ARBA" id="ARBA00023136"/>
    </source>
</evidence>
<keyword evidence="7" id="KW-1185">Reference proteome</keyword>
<feature type="transmembrane region" description="Helical" evidence="4">
    <location>
        <begin position="178"/>
        <end position="199"/>
    </location>
</feature>
<dbReference type="KEGG" id="woc:BA177_05120"/>
<feature type="transmembrane region" description="Helical" evidence="4">
    <location>
        <begin position="147"/>
        <end position="166"/>
    </location>
</feature>
<dbReference type="EMBL" id="CP016268">
    <property type="protein sequence ID" value="ANO50668.1"/>
    <property type="molecule type" value="Genomic_DNA"/>
</dbReference>
<dbReference type="Proteomes" id="UP000092695">
    <property type="component" value="Chromosome"/>
</dbReference>
<keyword evidence="2 4" id="KW-1133">Transmembrane helix</keyword>
<dbReference type="PROSITE" id="PS50850">
    <property type="entry name" value="MFS"/>
    <property type="match status" value="1"/>
</dbReference>
<dbReference type="Gene3D" id="1.20.1250.20">
    <property type="entry name" value="MFS general substrate transporter like domains"/>
    <property type="match status" value="2"/>
</dbReference>
<dbReference type="AlphaFoldDB" id="A0A193LDW5"/>
<dbReference type="InterPro" id="IPR050327">
    <property type="entry name" value="Proton-linked_MCT"/>
</dbReference>
<proteinExistence type="predicted"/>
<sequence>MNAAESGTLAPVPPRVFYGWWLVLACLAIQAVAGGAGIYLYSLFAGEVERSFSVDRATVMLAATGHAFAAGLLGPKLGDLMDRYSLRRILIASALAMGSGFVLISFTPGVWGFIAGYTLLIPFGSVALVTLFAPLLLSRWFVRQRGLAIGIAALGTQLGGLAMPPLVAMLTEAFDWRIAMRVVGVFVATAVTLLTYWTIVDRPQDRGLAPDGEVAKESIAAVQRGPLPGAKASLRAVLSDRNFWLASFGMSAITAMLSVVLSNLVLFATDIGASREKAALLLSLFALIGMAMSPIVGRLCDLLDIRAVFAALLTLGIIALTFFTFTDTYQGLVMCTIIVALAGGGVSPFFGALVGRLFDLRIYGRAIGSMSLVVVTVSAAVPVLSGWLFDATGSYRLMFLTLIVLMLIPLAYTPLIKPRAQGA</sequence>
<accession>A0A193LDW5</accession>
<feature type="transmembrane region" description="Helical" evidence="4">
    <location>
        <begin position="243"/>
        <end position="266"/>
    </location>
</feature>
<evidence type="ECO:0000313" key="7">
    <source>
        <dbReference type="Proteomes" id="UP000092695"/>
    </source>
</evidence>
<gene>
    <name evidence="6" type="ORF">BA177_05120</name>
</gene>
<evidence type="ECO:0000256" key="4">
    <source>
        <dbReference type="SAM" id="Phobius"/>
    </source>
</evidence>
<dbReference type="SUPFAM" id="SSF103473">
    <property type="entry name" value="MFS general substrate transporter"/>
    <property type="match status" value="1"/>
</dbReference>
<dbReference type="InterPro" id="IPR020846">
    <property type="entry name" value="MFS_dom"/>
</dbReference>
<evidence type="ECO:0000256" key="2">
    <source>
        <dbReference type="ARBA" id="ARBA00022989"/>
    </source>
</evidence>
<dbReference type="PANTHER" id="PTHR11360:SF284">
    <property type="entry name" value="EG:103B4.3 PROTEIN-RELATED"/>
    <property type="match status" value="1"/>
</dbReference>
<feature type="transmembrane region" description="Helical" evidence="4">
    <location>
        <begin position="366"/>
        <end position="389"/>
    </location>
</feature>
<feature type="domain" description="Major facilitator superfamily (MFS) profile" evidence="5">
    <location>
        <begin position="23"/>
        <end position="421"/>
    </location>
</feature>
<dbReference type="STRING" id="1548547.BA177_05120"/>
<keyword evidence="3 4" id="KW-0472">Membrane</keyword>
<feature type="transmembrane region" description="Helical" evidence="4">
    <location>
        <begin position="20"/>
        <end position="41"/>
    </location>
</feature>
<feature type="transmembrane region" description="Helical" evidence="4">
    <location>
        <begin position="331"/>
        <end position="354"/>
    </location>
</feature>
<keyword evidence="1 4" id="KW-0812">Transmembrane</keyword>
<dbReference type="GO" id="GO:0022857">
    <property type="term" value="F:transmembrane transporter activity"/>
    <property type="evidence" value="ECO:0007669"/>
    <property type="project" value="InterPro"/>
</dbReference>
<evidence type="ECO:0000259" key="5">
    <source>
        <dbReference type="PROSITE" id="PS50850"/>
    </source>
</evidence>
<dbReference type="PANTHER" id="PTHR11360">
    <property type="entry name" value="MONOCARBOXYLATE TRANSPORTER"/>
    <property type="match status" value="1"/>
</dbReference>
<feature type="transmembrane region" description="Helical" evidence="4">
    <location>
        <begin position="89"/>
        <end position="108"/>
    </location>
</feature>
<feature type="transmembrane region" description="Helical" evidence="4">
    <location>
        <begin position="114"/>
        <end position="135"/>
    </location>
</feature>
<dbReference type="Pfam" id="PF07690">
    <property type="entry name" value="MFS_1"/>
    <property type="match status" value="1"/>
</dbReference>
<dbReference type="InterPro" id="IPR036259">
    <property type="entry name" value="MFS_trans_sf"/>
</dbReference>
<name>A0A193LDW5_9GAMM</name>
<reference evidence="6 7" key="1">
    <citation type="submission" date="2016-06" db="EMBL/GenBank/DDBJ databases">
        <title>Complete genome sequence of a deep-branching marine Gamma Proteobacterium Woeseia oceani type strain XK5.</title>
        <authorList>
            <person name="Mu D."/>
            <person name="Du Z."/>
        </authorList>
    </citation>
    <scope>NUCLEOTIDE SEQUENCE [LARGE SCALE GENOMIC DNA]</scope>
    <source>
        <strain evidence="6 7">XK5</strain>
    </source>
</reference>
<organism evidence="6 7">
    <name type="scientific">Woeseia oceani</name>
    <dbReference type="NCBI Taxonomy" id="1548547"/>
    <lineage>
        <taxon>Bacteria</taxon>
        <taxon>Pseudomonadati</taxon>
        <taxon>Pseudomonadota</taxon>
        <taxon>Gammaproteobacteria</taxon>
        <taxon>Woeseiales</taxon>
        <taxon>Woeseiaceae</taxon>
        <taxon>Woeseia</taxon>
    </lineage>
</organism>
<feature type="transmembrane region" description="Helical" evidence="4">
    <location>
        <begin position="278"/>
        <end position="300"/>
    </location>
</feature>
<dbReference type="OrthoDB" id="3199327at2"/>